<evidence type="ECO:0000313" key="2">
    <source>
        <dbReference type="Proteomes" id="UP000231195"/>
    </source>
</evidence>
<dbReference type="Proteomes" id="UP000231195">
    <property type="component" value="Unassembled WGS sequence"/>
</dbReference>
<organism evidence="1 2">
    <name type="scientific">candidate division WWE3 bacterium CG_4_9_14_3_um_filter_39_7</name>
    <dbReference type="NCBI Taxonomy" id="1975080"/>
    <lineage>
        <taxon>Bacteria</taxon>
        <taxon>Katanobacteria</taxon>
    </lineage>
</organism>
<reference evidence="2" key="1">
    <citation type="submission" date="2017-09" db="EMBL/GenBank/DDBJ databases">
        <title>Depth-based differentiation of microbial function through sediment-hosted aquifers and enrichment of novel symbionts in the deep terrestrial subsurface.</title>
        <authorList>
            <person name="Probst A.J."/>
            <person name="Ladd B."/>
            <person name="Jarett J.K."/>
            <person name="Geller-Mcgrath D.E."/>
            <person name="Sieber C.M.K."/>
            <person name="Emerson J.B."/>
            <person name="Anantharaman K."/>
            <person name="Thomas B.C."/>
            <person name="Malmstrom R."/>
            <person name="Stieglmeier M."/>
            <person name="Klingl A."/>
            <person name="Woyke T."/>
            <person name="Ryan C.M."/>
            <person name="Banfield J.F."/>
        </authorList>
    </citation>
    <scope>NUCLEOTIDE SEQUENCE [LARGE SCALE GENOMIC DNA]</scope>
</reference>
<dbReference type="EMBL" id="PFWZ01000103">
    <property type="protein sequence ID" value="PJA40167.1"/>
    <property type="molecule type" value="Genomic_DNA"/>
</dbReference>
<sequence length="85" mass="10127">MNNYYVIGKNINHYVTKYSKYVLRDPGFYEEDEGYKYQAVATFQKHFDLNAKDIVAMLDHALKDMVNLIQSGQYFPKQMLMRYAQ</sequence>
<dbReference type="AlphaFoldDB" id="A0A2M7X1Z4"/>
<gene>
    <name evidence="1" type="ORF">CO179_03110</name>
</gene>
<feature type="non-terminal residue" evidence="1">
    <location>
        <position position="85"/>
    </location>
</feature>
<protein>
    <submittedName>
        <fullName evidence="1">Uncharacterized protein</fullName>
    </submittedName>
</protein>
<proteinExistence type="predicted"/>
<accession>A0A2M7X1Z4</accession>
<evidence type="ECO:0000313" key="1">
    <source>
        <dbReference type="EMBL" id="PJA40167.1"/>
    </source>
</evidence>
<comment type="caution">
    <text evidence="1">The sequence shown here is derived from an EMBL/GenBank/DDBJ whole genome shotgun (WGS) entry which is preliminary data.</text>
</comment>
<name>A0A2M7X1Z4_UNCKA</name>